<dbReference type="InterPro" id="IPR050523">
    <property type="entry name" value="AKR_Detox_Biosynth"/>
</dbReference>
<accession>A0ABV6VRY7</accession>
<dbReference type="EMBL" id="JBHFAB010000004">
    <property type="protein sequence ID" value="MFC1416323.1"/>
    <property type="molecule type" value="Genomic_DNA"/>
</dbReference>
<evidence type="ECO:0000259" key="1">
    <source>
        <dbReference type="Pfam" id="PF00248"/>
    </source>
</evidence>
<reference evidence="2 3" key="1">
    <citation type="submission" date="2024-09" db="EMBL/GenBank/DDBJ databases">
        <authorList>
            <person name="Lee S.D."/>
        </authorList>
    </citation>
    <scope>NUCLEOTIDE SEQUENCE [LARGE SCALE GENOMIC DNA]</scope>
    <source>
        <strain evidence="2 3">N8-3</strain>
    </source>
</reference>
<dbReference type="InterPro" id="IPR036812">
    <property type="entry name" value="NAD(P)_OxRdtase_dom_sf"/>
</dbReference>
<feature type="domain" description="NADP-dependent oxidoreductase" evidence="1">
    <location>
        <begin position="15"/>
        <end position="315"/>
    </location>
</feature>
<dbReference type="Proteomes" id="UP001592531">
    <property type="component" value="Unassembled WGS sequence"/>
</dbReference>
<proteinExistence type="predicted"/>
<dbReference type="PANTHER" id="PTHR43364:SF5">
    <property type="entry name" value="REDUCTASE"/>
    <property type="match status" value="1"/>
</dbReference>
<gene>
    <name evidence="2" type="ORF">ACEZDE_06655</name>
</gene>
<dbReference type="RefSeq" id="WP_380533481.1">
    <property type="nucleotide sequence ID" value="NZ_JBHFAB010000004.1"/>
</dbReference>
<dbReference type="Gene3D" id="3.20.20.100">
    <property type="entry name" value="NADP-dependent oxidoreductase domain"/>
    <property type="match status" value="1"/>
</dbReference>
<comment type="caution">
    <text evidence="2">The sequence shown here is derived from an EMBL/GenBank/DDBJ whole genome shotgun (WGS) entry which is preliminary data.</text>
</comment>
<keyword evidence="3" id="KW-1185">Reference proteome</keyword>
<protein>
    <submittedName>
        <fullName evidence="2">Aldo/keto reductase</fullName>
    </submittedName>
</protein>
<evidence type="ECO:0000313" key="2">
    <source>
        <dbReference type="EMBL" id="MFC1416323.1"/>
    </source>
</evidence>
<name>A0ABV6VRY7_9ACTN</name>
<organism evidence="2 3">
    <name type="scientific">Streptacidiphilus cavernicola</name>
    <dbReference type="NCBI Taxonomy" id="3342716"/>
    <lineage>
        <taxon>Bacteria</taxon>
        <taxon>Bacillati</taxon>
        <taxon>Actinomycetota</taxon>
        <taxon>Actinomycetes</taxon>
        <taxon>Kitasatosporales</taxon>
        <taxon>Streptomycetaceae</taxon>
        <taxon>Streptacidiphilus</taxon>
    </lineage>
</organism>
<dbReference type="Pfam" id="PF00248">
    <property type="entry name" value="Aldo_ket_red"/>
    <property type="match status" value="1"/>
</dbReference>
<dbReference type="InterPro" id="IPR023210">
    <property type="entry name" value="NADP_OxRdtase_dom"/>
</dbReference>
<dbReference type="PANTHER" id="PTHR43364">
    <property type="entry name" value="NADH-SPECIFIC METHYLGLYOXAL REDUCTASE-RELATED"/>
    <property type="match status" value="1"/>
</dbReference>
<dbReference type="SUPFAM" id="SSF51430">
    <property type="entry name" value="NAD(P)-linked oxidoreductase"/>
    <property type="match status" value="1"/>
</dbReference>
<sequence length="328" mass="36018">MEYTSLGRTGLSVSRLCLGTMNFGPLTNEADAHQIMDAAHQQGINFFDTANVYGWGENKGHTEEIIGTWFAQGGGRRERTVLATKLYGSLAADPKDNWPNHDKLSALNIRRAVDASLKRLQTDYIDVYQMHHVDRDTPWDEIWQAMEVLVAQGKILYVGSSNFAGWHLATAQGAAARRNFLGLVAEQSLYNLMSRTVELEVLPSAQYHGLGVIPWSPLAGGLLGGVLRKAGEQGGRSAARAEKLSSAEREKLQAYEDFADKLGVEPGTLALGWLLHQPAVTAPIIGPRTADQLDTALKALDVKLDQEALDRLDEIFPGHRTAPEDYAW</sequence>
<evidence type="ECO:0000313" key="3">
    <source>
        <dbReference type="Proteomes" id="UP001592531"/>
    </source>
</evidence>
<dbReference type="CDD" id="cd19087">
    <property type="entry name" value="AKR_AKR12A1_B1_C1"/>
    <property type="match status" value="1"/>
</dbReference>